<dbReference type="GO" id="GO:0032259">
    <property type="term" value="P:methylation"/>
    <property type="evidence" value="ECO:0007669"/>
    <property type="project" value="UniProtKB-KW"/>
</dbReference>
<dbReference type="Pfam" id="PF13649">
    <property type="entry name" value="Methyltransf_25"/>
    <property type="match status" value="1"/>
</dbReference>
<dbReference type="RefSeq" id="WP_160042551.1">
    <property type="nucleotide sequence ID" value="NZ_BORQ01000003.1"/>
</dbReference>
<dbReference type="PANTHER" id="PTHR43464:SF19">
    <property type="entry name" value="UBIQUINONE BIOSYNTHESIS O-METHYLTRANSFERASE, MITOCHONDRIAL"/>
    <property type="match status" value="1"/>
</dbReference>
<evidence type="ECO:0000259" key="4">
    <source>
        <dbReference type="Pfam" id="PF13649"/>
    </source>
</evidence>
<gene>
    <name evidence="5" type="ORF">J2TS6_28060</name>
</gene>
<dbReference type="EMBL" id="BORQ01000003">
    <property type="protein sequence ID" value="GIO31665.1"/>
    <property type="molecule type" value="Genomic_DNA"/>
</dbReference>
<evidence type="ECO:0000256" key="2">
    <source>
        <dbReference type="ARBA" id="ARBA00022679"/>
    </source>
</evidence>
<evidence type="ECO:0000256" key="3">
    <source>
        <dbReference type="ARBA" id="ARBA00022691"/>
    </source>
</evidence>
<feature type="domain" description="Methyltransferase" evidence="4">
    <location>
        <begin position="41"/>
        <end position="140"/>
    </location>
</feature>
<evidence type="ECO:0000256" key="1">
    <source>
        <dbReference type="ARBA" id="ARBA00022603"/>
    </source>
</evidence>
<keyword evidence="2" id="KW-0808">Transferase</keyword>
<dbReference type="AlphaFoldDB" id="A0A919XIU6"/>
<protein>
    <recommendedName>
        <fullName evidence="4">Methyltransferase domain-containing protein</fullName>
    </recommendedName>
</protein>
<proteinExistence type="predicted"/>
<accession>A0A919XIU6</accession>
<reference evidence="5" key="1">
    <citation type="submission" date="2021-03" db="EMBL/GenBank/DDBJ databases">
        <title>Antimicrobial resistance genes in bacteria isolated from Japanese honey, and their potential for conferring macrolide and lincosamide resistance in the American foulbrood pathogen Paenibacillus larvae.</title>
        <authorList>
            <person name="Okamoto M."/>
            <person name="Kumagai M."/>
            <person name="Kanamori H."/>
            <person name="Takamatsu D."/>
        </authorList>
    </citation>
    <scope>NUCLEOTIDE SEQUENCE</scope>
    <source>
        <strain evidence="5">J2TS6</strain>
    </source>
</reference>
<dbReference type="SUPFAM" id="SSF53335">
    <property type="entry name" value="S-adenosyl-L-methionine-dependent methyltransferases"/>
    <property type="match status" value="1"/>
</dbReference>
<evidence type="ECO:0000313" key="5">
    <source>
        <dbReference type="EMBL" id="GIO31665.1"/>
    </source>
</evidence>
<dbReference type="Proteomes" id="UP000679779">
    <property type="component" value="Unassembled WGS sequence"/>
</dbReference>
<dbReference type="CDD" id="cd02440">
    <property type="entry name" value="AdoMet_MTases"/>
    <property type="match status" value="1"/>
</dbReference>
<name>A0A919XIU6_9BACL</name>
<comment type="caution">
    <text evidence="5">The sequence shown here is derived from an EMBL/GenBank/DDBJ whole genome shotgun (WGS) entry which is preliminary data.</text>
</comment>
<keyword evidence="1" id="KW-0489">Methyltransferase</keyword>
<dbReference type="PANTHER" id="PTHR43464">
    <property type="entry name" value="METHYLTRANSFERASE"/>
    <property type="match status" value="1"/>
</dbReference>
<dbReference type="InterPro" id="IPR029063">
    <property type="entry name" value="SAM-dependent_MTases_sf"/>
</dbReference>
<keyword evidence="3" id="KW-0949">S-adenosyl-L-methionine</keyword>
<organism evidence="5 6">
    <name type="scientific">Paenibacillus albilobatus</name>
    <dbReference type="NCBI Taxonomy" id="2716884"/>
    <lineage>
        <taxon>Bacteria</taxon>
        <taxon>Bacillati</taxon>
        <taxon>Bacillota</taxon>
        <taxon>Bacilli</taxon>
        <taxon>Bacillales</taxon>
        <taxon>Paenibacillaceae</taxon>
        <taxon>Paenibacillus</taxon>
    </lineage>
</organism>
<dbReference type="InterPro" id="IPR041698">
    <property type="entry name" value="Methyltransf_25"/>
</dbReference>
<dbReference type="Gene3D" id="3.40.50.150">
    <property type="entry name" value="Vaccinia Virus protein VP39"/>
    <property type="match status" value="1"/>
</dbReference>
<dbReference type="GO" id="GO:0008168">
    <property type="term" value="F:methyltransferase activity"/>
    <property type="evidence" value="ECO:0007669"/>
    <property type="project" value="UniProtKB-KW"/>
</dbReference>
<sequence length="270" mass="31058">MDKVIDYYNRFDEWGRLDREPIEFIIHLHHIKSMLPQQGCILDNGAGPGKYAIELAKLGYRMTLTDLTPSSVDIAKKKAAEYRIEDRFDGFYAADARDLGMLPDEHFDAALMLGPLYHLQAEEGRIKAVRELHRVAKPGGLVFVAFMTQTRFLMNSVMHPEHWKPNHTVEGIRQFLRTSTFDHADEGRFTGAYYFDIAEINPFMESQGFETMKLIGSSSIAGAMTPEQWDYWRRQGDEAYRQIMDIVIKESENPYLLGSASHLLYIGRKN</sequence>
<keyword evidence="6" id="KW-1185">Reference proteome</keyword>
<evidence type="ECO:0000313" key="6">
    <source>
        <dbReference type="Proteomes" id="UP000679779"/>
    </source>
</evidence>